<accession>A0AAV2QC47</accession>
<dbReference type="PANTHER" id="PTHR24198:SF165">
    <property type="entry name" value="ANKYRIN REPEAT-CONTAINING PROTEIN-RELATED"/>
    <property type="match status" value="1"/>
</dbReference>
<organism evidence="3 4">
    <name type="scientific">Meganyctiphanes norvegica</name>
    <name type="common">Northern krill</name>
    <name type="synonym">Thysanopoda norvegica</name>
    <dbReference type="NCBI Taxonomy" id="48144"/>
    <lineage>
        <taxon>Eukaryota</taxon>
        <taxon>Metazoa</taxon>
        <taxon>Ecdysozoa</taxon>
        <taxon>Arthropoda</taxon>
        <taxon>Crustacea</taxon>
        <taxon>Multicrustacea</taxon>
        <taxon>Malacostraca</taxon>
        <taxon>Eumalacostraca</taxon>
        <taxon>Eucarida</taxon>
        <taxon>Euphausiacea</taxon>
        <taxon>Euphausiidae</taxon>
        <taxon>Meganyctiphanes</taxon>
    </lineage>
</organism>
<dbReference type="PANTHER" id="PTHR24198">
    <property type="entry name" value="ANKYRIN REPEAT AND PROTEIN KINASE DOMAIN-CONTAINING PROTEIN"/>
    <property type="match status" value="1"/>
</dbReference>
<dbReference type="Pfam" id="PF12796">
    <property type="entry name" value="Ank_2"/>
    <property type="match status" value="1"/>
</dbReference>
<evidence type="ECO:0000313" key="3">
    <source>
        <dbReference type="EMBL" id="CAL4079916.1"/>
    </source>
</evidence>
<dbReference type="AlphaFoldDB" id="A0AAV2QC47"/>
<comment type="caution">
    <text evidence="3">The sequence shown here is derived from an EMBL/GenBank/DDBJ whole genome shotgun (WGS) entry which is preliminary data.</text>
</comment>
<sequence length="152" mass="16526">MAASLPDGLRYLKEFGIRESTDLLLEILDCAEEVINYVSPGSREHSLVVAALNGEVHEVQQLLAQGCDVNAYADPGCGGAATALWWAAVHGRVNVMKLLLQQETININEQCGDFGFTPLMAACAYGQVDAAKLLISKVRVGHSLWCVFFFHC</sequence>
<dbReference type="SMART" id="SM00248">
    <property type="entry name" value="ANK"/>
    <property type="match status" value="3"/>
</dbReference>
<dbReference type="InterPro" id="IPR036770">
    <property type="entry name" value="Ankyrin_rpt-contain_sf"/>
</dbReference>
<dbReference type="SUPFAM" id="SSF48403">
    <property type="entry name" value="Ankyrin repeat"/>
    <property type="match status" value="1"/>
</dbReference>
<evidence type="ECO:0000313" key="4">
    <source>
        <dbReference type="Proteomes" id="UP001497623"/>
    </source>
</evidence>
<evidence type="ECO:0000256" key="2">
    <source>
        <dbReference type="ARBA" id="ARBA00023043"/>
    </source>
</evidence>
<keyword evidence="4" id="KW-1185">Reference proteome</keyword>
<name>A0AAV2QC47_MEGNR</name>
<dbReference type="InterPro" id="IPR002110">
    <property type="entry name" value="Ankyrin_rpt"/>
</dbReference>
<dbReference type="Gene3D" id="1.25.40.20">
    <property type="entry name" value="Ankyrin repeat-containing domain"/>
    <property type="match status" value="1"/>
</dbReference>
<dbReference type="EMBL" id="CAXKWB010005805">
    <property type="protein sequence ID" value="CAL4079916.1"/>
    <property type="molecule type" value="Genomic_DNA"/>
</dbReference>
<dbReference type="Proteomes" id="UP001497623">
    <property type="component" value="Unassembled WGS sequence"/>
</dbReference>
<protein>
    <submittedName>
        <fullName evidence="3">Uncharacterized protein</fullName>
    </submittedName>
</protein>
<proteinExistence type="predicted"/>
<keyword evidence="2" id="KW-0040">ANK repeat</keyword>
<gene>
    <name evidence="3" type="ORF">MNOR_LOCUS11151</name>
</gene>
<keyword evidence="1" id="KW-0677">Repeat</keyword>
<evidence type="ECO:0000256" key="1">
    <source>
        <dbReference type="ARBA" id="ARBA00022737"/>
    </source>
</evidence>
<reference evidence="3 4" key="1">
    <citation type="submission" date="2024-05" db="EMBL/GenBank/DDBJ databases">
        <authorList>
            <person name="Wallberg A."/>
        </authorList>
    </citation>
    <scope>NUCLEOTIDE SEQUENCE [LARGE SCALE GENOMIC DNA]</scope>
</reference>